<organism evidence="2 3">
    <name type="scientific">Streptomyces cinnabarinus</name>
    <dbReference type="NCBI Taxonomy" id="67287"/>
    <lineage>
        <taxon>Bacteria</taxon>
        <taxon>Bacillati</taxon>
        <taxon>Actinomycetota</taxon>
        <taxon>Actinomycetes</taxon>
        <taxon>Kitasatosporales</taxon>
        <taxon>Streptomycetaceae</taxon>
        <taxon>Streptomyces</taxon>
    </lineage>
</organism>
<dbReference type="SUPFAM" id="SSF88946">
    <property type="entry name" value="Sigma2 domain of RNA polymerase sigma factors"/>
    <property type="match status" value="1"/>
</dbReference>
<keyword evidence="3" id="KW-1185">Reference proteome</keyword>
<name>A0ABY7K3R9_9ACTN</name>
<accession>A0ABY7K3R9</accession>
<protein>
    <submittedName>
        <fullName evidence="2">RNA polymerase subunit sigma-24</fullName>
    </submittedName>
</protein>
<dbReference type="Gene3D" id="1.10.10.10">
    <property type="entry name" value="Winged helix-like DNA-binding domain superfamily/Winged helix DNA-binding domain"/>
    <property type="match status" value="1"/>
</dbReference>
<sequence length="338" mass="37490">MYWDSPGRTSSRGRAARQSMVRALRTPSESTSLQGRGAAEVEPLADVLTPETAFDALYVYAAPDLIHQAYLLTGWRRLASEATEHAFHQAWENWPEVALDPDPVGWVRERAHEYALAPWHRFRRPFVRRDARAADPVLTVFQELPPRHRRAALLCDGLGLSVADAAAETQASTDATLSRLLHARTAIGRYLTDHTLGGPRQWLQARVEEGPAAAFAHPRSVRLGGERRLRILTRTVYTATAALVGLIVFTVITTPDHYEGSDRPSTAHGRTRPTPQTDRDVRAGTRDHPSATATPRIPGECLGPVDQLRAWCRLTAEARHGRPAARHDERCVCLPASR</sequence>
<dbReference type="Proteomes" id="UP001164439">
    <property type="component" value="Chromosome"/>
</dbReference>
<feature type="region of interest" description="Disordered" evidence="1">
    <location>
        <begin position="257"/>
        <end position="299"/>
    </location>
</feature>
<reference evidence="2" key="1">
    <citation type="submission" date="2022-12" db="EMBL/GenBank/DDBJ databases">
        <authorList>
            <person name="Ruckert C."/>
            <person name="Busche T."/>
            <person name="Kalinowski J."/>
            <person name="Wittmann C."/>
        </authorList>
    </citation>
    <scope>NUCLEOTIDE SEQUENCE</scope>
    <source>
        <strain evidence="2">DSM 40467</strain>
    </source>
</reference>
<dbReference type="InterPro" id="IPR013325">
    <property type="entry name" value="RNA_pol_sigma_r2"/>
</dbReference>
<dbReference type="SUPFAM" id="SSF88659">
    <property type="entry name" value="Sigma3 and sigma4 domains of RNA polymerase sigma factors"/>
    <property type="match status" value="1"/>
</dbReference>
<dbReference type="InterPro" id="IPR036388">
    <property type="entry name" value="WH-like_DNA-bd_sf"/>
</dbReference>
<evidence type="ECO:0000313" key="3">
    <source>
        <dbReference type="Proteomes" id="UP001164439"/>
    </source>
</evidence>
<dbReference type="EMBL" id="CP114413">
    <property type="protein sequence ID" value="WAZ19126.1"/>
    <property type="molecule type" value="Genomic_DNA"/>
</dbReference>
<evidence type="ECO:0000313" key="2">
    <source>
        <dbReference type="EMBL" id="WAZ19126.1"/>
    </source>
</evidence>
<dbReference type="InterPro" id="IPR013324">
    <property type="entry name" value="RNA_pol_sigma_r3/r4-like"/>
</dbReference>
<gene>
    <name evidence="2" type="ORF">STRCI_000156</name>
</gene>
<evidence type="ECO:0000256" key="1">
    <source>
        <dbReference type="SAM" id="MobiDB-lite"/>
    </source>
</evidence>
<dbReference type="RefSeq" id="WP_269656809.1">
    <property type="nucleotide sequence ID" value="NZ_CP114413.1"/>
</dbReference>
<proteinExistence type="predicted"/>
<feature type="compositionally biased region" description="Basic and acidic residues" evidence="1">
    <location>
        <begin position="277"/>
        <end position="289"/>
    </location>
</feature>